<reference evidence="5 6" key="1">
    <citation type="journal article" date="2014" name="Proc. Natl. Acad. Sci. U.S.A.">
        <title>Trajectory and genomic determinants of fungal-pathogen speciation and host adaptation.</title>
        <authorList>
            <person name="Hu X."/>
            <person name="Xiao G."/>
            <person name="Zheng P."/>
            <person name="Shang Y."/>
            <person name="Su Y."/>
            <person name="Zhang X."/>
            <person name="Liu X."/>
            <person name="Zhan S."/>
            <person name="St Leger R.J."/>
            <person name="Wang C."/>
        </authorList>
    </citation>
    <scope>NUCLEOTIDE SEQUENCE [LARGE SCALE GENOMIC DNA]</scope>
    <source>
        <strain evidence="5 6">ARSEF 549</strain>
    </source>
</reference>
<dbReference type="InterPro" id="IPR001461">
    <property type="entry name" value="Aspartic_peptidase_A1"/>
</dbReference>
<evidence type="ECO:0000259" key="4">
    <source>
        <dbReference type="PROSITE" id="PS51767"/>
    </source>
</evidence>
<evidence type="ECO:0000313" key="5">
    <source>
        <dbReference type="EMBL" id="KID69134.1"/>
    </source>
</evidence>
<keyword evidence="6" id="KW-1185">Reference proteome</keyword>
<evidence type="ECO:0000256" key="3">
    <source>
        <dbReference type="SAM" id="SignalP"/>
    </source>
</evidence>
<dbReference type="VEuPathDB" id="FungiDB:MAN_01648"/>
<gene>
    <name evidence="5" type="ORF">MAN_01648</name>
</gene>
<dbReference type="PANTHER" id="PTHR47966">
    <property type="entry name" value="BETA-SITE APP-CLEAVING ENZYME, ISOFORM A-RELATED"/>
    <property type="match status" value="1"/>
</dbReference>
<dbReference type="GO" id="GO:0006508">
    <property type="term" value="P:proteolysis"/>
    <property type="evidence" value="ECO:0007669"/>
    <property type="project" value="UniProtKB-KW"/>
</dbReference>
<keyword evidence="2" id="KW-1015">Disulfide bond</keyword>
<feature type="chain" id="PRO_5002089606" evidence="3">
    <location>
        <begin position="20"/>
        <end position="437"/>
    </location>
</feature>
<dbReference type="PANTHER" id="PTHR47966:SF51">
    <property type="entry name" value="BETA-SITE APP-CLEAVING ENZYME, ISOFORM A-RELATED"/>
    <property type="match status" value="1"/>
</dbReference>
<dbReference type="PROSITE" id="PS51767">
    <property type="entry name" value="PEPTIDASE_A1"/>
    <property type="match status" value="1"/>
</dbReference>
<dbReference type="HOGENOM" id="CLU_039077_0_0_1"/>
<evidence type="ECO:0000256" key="1">
    <source>
        <dbReference type="ARBA" id="ARBA00007447"/>
    </source>
</evidence>
<organism evidence="5 6">
    <name type="scientific">Metarhizium anisopliae (strain ARSEF 549)</name>
    <dbReference type="NCBI Taxonomy" id="3151832"/>
    <lineage>
        <taxon>Eukaryota</taxon>
        <taxon>Fungi</taxon>
        <taxon>Dikarya</taxon>
        <taxon>Ascomycota</taxon>
        <taxon>Pezizomycotina</taxon>
        <taxon>Sordariomycetes</taxon>
        <taxon>Hypocreomycetidae</taxon>
        <taxon>Hypocreales</taxon>
        <taxon>Clavicipitaceae</taxon>
        <taxon>Metarhizium</taxon>
    </lineage>
</organism>
<protein>
    <submittedName>
        <fullName evidence="5">Eukaryotic aspartyl protease</fullName>
    </submittedName>
</protein>
<evidence type="ECO:0000256" key="2">
    <source>
        <dbReference type="PIRSR" id="PIRSR601461-2"/>
    </source>
</evidence>
<feature type="signal peptide" evidence="3">
    <location>
        <begin position="1"/>
        <end position="19"/>
    </location>
</feature>
<keyword evidence="5" id="KW-0378">Hydrolase</keyword>
<sequence length="437" mass="48073">MHLLNHLAILQAYVCVCFAAVCPSRTNNTAAARKDVVAVPAVWNGFGYLFNISVGTPPQPLTVLSDWTWISLFMRSGRCMNQWNIPMCIGNNGQAFFNERKSSTFHNRSLPQLKWDITAFAPDFTVDYASDTVCVSNICTTNTTLQVSDLPYGGAVIPKVPFGGIYGMAPVTPDVTEAFYTQNYQAWKAGVFGPKVGWHSCASLSSRKSCLGGEAKFVLGGTDQAMYDASKMQVYNIQNPSWLSEAFYPYNPPKSNYWSTALTGVWISGEEESTNFIYNFSGSNNVSMQTLALLDEGSEGLGAPLSLNAYKWLVKQVNGTLASNATVQAIMAQGSSGYNGASQDWYTVPCNSTRSRPTLVYELDGRQNYTIPESDYIIRLESAATPVCYLNVNFWKYGRTSSGDSKVLLLGGAFLKRLYVQLDFENLSFGLAPLKKH</sequence>
<dbReference type="AlphaFoldDB" id="A0A0B4GLJ8"/>
<dbReference type="EMBL" id="AZNF01000002">
    <property type="protein sequence ID" value="KID69134.1"/>
    <property type="molecule type" value="Genomic_DNA"/>
</dbReference>
<dbReference type="GO" id="GO:0004190">
    <property type="term" value="F:aspartic-type endopeptidase activity"/>
    <property type="evidence" value="ECO:0007669"/>
    <property type="project" value="InterPro"/>
</dbReference>
<dbReference type="OrthoDB" id="771136at2759"/>
<accession>A0A0B4GLJ8</accession>
<dbReference type="InterPro" id="IPR033121">
    <property type="entry name" value="PEPTIDASE_A1"/>
</dbReference>
<evidence type="ECO:0000313" key="6">
    <source>
        <dbReference type="Proteomes" id="UP000031186"/>
    </source>
</evidence>
<dbReference type="Proteomes" id="UP000031186">
    <property type="component" value="Unassembled WGS sequence"/>
</dbReference>
<name>A0A0B4GLJ8_METAF</name>
<dbReference type="MEROPS" id="A01.057"/>
<feature type="disulfide bond" evidence="2">
    <location>
        <begin position="350"/>
        <end position="388"/>
    </location>
</feature>
<dbReference type="SUPFAM" id="SSF50630">
    <property type="entry name" value="Acid proteases"/>
    <property type="match status" value="1"/>
</dbReference>
<proteinExistence type="inferred from homology"/>
<dbReference type="InterPro" id="IPR021109">
    <property type="entry name" value="Peptidase_aspartic_dom_sf"/>
</dbReference>
<feature type="non-terminal residue" evidence="5">
    <location>
        <position position="1"/>
    </location>
</feature>
<dbReference type="PRINTS" id="PR00792">
    <property type="entry name" value="PEPSIN"/>
</dbReference>
<dbReference type="Pfam" id="PF00026">
    <property type="entry name" value="Asp"/>
    <property type="match status" value="1"/>
</dbReference>
<dbReference type="Gene3D" id="2.40.70.10">
    <property type="entry name" value="Acid Proteases"/>
    <property type="match status" value="2"/>
</dbReference>
<keyword evidence="3" id="KW-0732">Signal</keyword>
<keyword evidence="5" id="KW-0645">Protease</keyword>
<comment type="caution">
    <text evidence="5">The sequence shown here is derived from an EMBL/GenBank/DDBJ whole genome shotgun (WGS) entry which is preliminary data.</text>
</comment>
<comment type="similarity">
    <text evidence="1">Belongs to the peptidase A1 family.</text>
</comment>
<feature type="domain" description="Peptidase A1" evidence="4">
    <location>
        <begin position="48"/>
        <end position="432"/>
    </location>
</feature>